<evidence type="ECO:0000313" key="2">
    <source>
        <dbReference type="Proteomes" id="UP001526143"/>
    </source>
</evidence>
<reference evidence="1 2" key="1">
    <citation type="submission" date="2022-10" db="EMBL/GenBank/DDBJ databases">
        <title>Identification of biosynthetic pathway for the production of the potent trypsin inhibitor radiosumin.</title>
        <authorList>
            <person name="Fewer D.P."/>
            <person name="Delbaje E."/>
            <person name="Ouyang X."/>
            <person name="Agostino P.D."/>
            <person name="Wahlsten M."/>
            <person name="Jokela J."/>
            <person name="Permi P."/>
            <person name="Haapaniemi E."/>
            <person name="Koistinen H."/>
        </authorList>
    </citation>
    <scope>NUCLEOTIDE SEQUENCE [LARGE SCALE GENOMIC DNA]</scope>
    <source>
        <strain evidence="1 2">NIES-515</strain>
    </source>
</reference>
<keyword evidence="2" id="KW-1185">Reference proteome</keyword>
<dbReference type="EMBL" id="JAOWRF010000316">
    <property type="protein sequence ID" value="MCV3216138.1"/>
    <property type="molecule type" value="Genomic_DNA"/>
</dbReference>
<accession>A0ABT3B443</accession>
<gene>
    <name evidence="1" type="ORF">OGM63_21940</name>
</gene>
<sequence length="224" mass="24634">MHSNTEGKPEALDSSTAETLTVSLKRPLAEGIEALGDKNFTRAKREFGEFQEFWNKVEPAFKEKAPDAYQQIDKELTQVKASLTETSSPNQDKAIAAFQALNQTIEANASKVVSGQSVASKPAQQSTTTANLSLLTLVSMKRPMAEGIEALNDGNFTRAKREYDEFLGLWKQSEEAVKKKSPQVFDEVEVGMDSVYAALIEPKNPNKAKAIAAFTQMQTTLNKL</sequence>
<proteinExistence type="predicted"/>
<dbReference type="Proteomes" id="UP001526143">
    <property type="component" value="Unassembled WGS sequence"/>
</dbReference>
<comment type="caution">
    <text evidence="1">The sequence shown here is derived from an EMBL/GenBank/DDBJ whole genome shotgun (WGS) entry which is preliminary data.</text>
</comment>
<protein>
    <submittedName>
        <fullName evidence="1">Uncharacterized protein</fullName>
    </submittedName>
</protein>
<evidence type="ECO:0000313" key="1">
    <source>
        <dbReference type="EMBL" id="MCV3216138.1"/>
    </source>
</evidence>
<organism evidence="1 2">
    <name type="scientific">Plectonema radiosum NIES-515</name>
    <dbReference type="NCBI Taxonomy" id="2986073"/>
    <lineage>
        <taxon>Bacteria</taxon>
        <taxon>Bacillati</taxon>
        <taxon>Cyanobacteriota</taxon>
        <taxon>Cyanophyceae</taxon>
        <taxon>Oscillatoriophycideae</taxon>
        <taxon>Oscillatoriales</taxon>
        <taxon>Microcoleaceae</taxon>
        <taxon>Plectonema</taxon>
    </lineage>
</organism>
<dbReference type="RefSeq" id="WP_263747784.1">
    <property type="nucleotide sequence ID" value="NZ_JAOWRF010000316.1"/>
</dbReference>
<name>A0ABT3B443_9CYAN</name>